<evidence type="ECO:0000256" key="9">
    <source>
        <dbReference type="ARBA" id="ARBA00023136"/>
    </source>
</evidence>
<dbReference type="EMBL" id="QUQM01000001">
    <property type="protein sequence ID" value="KAA8650982.1"/>
    <property type="molecule type" value="Genomic_DNA"/>
</dbReference>
<dbReference type="Proteomes" id="UP000324241">
    <property type="component" value="Unassembled WGS sequence"/>
</dbReference>
<dbReference type="GeneID" id="54326375"/>
<evidence type="ECO:0000256" key="10">
    <source>
        <dbReference type="SAM" id="Phobius"/>
    </source>
</evidence>
<keyword evidence="9 10" id="KW-0472">Membrane</keyword>
<evidence type="ECO:0000313" key="11">
    <source>
        <dbReference type="EMBL" id="KAA8650982.1"/>
    </source>
</evidence>
<dbReference type="AlphaFoldDB" id="A0A5M9MV40"/>
<keyword evidence="5 10" id="KW-0812">Transmembrane</keyword>
<sequence>MLKITEYSSRGYRLRWKTPKTLTVTLFLFLIAYLLWTSPISVSTSPDLLPDDQAQLGHQLYALFEKHRPQCDSPRMHSSAYQSGTKGIVSAAGGRYLPTFVVTLRILRRTGSTLPVELFLRDYLEYEPTLLLAAYYNYYGPSFYYPLLGQGGPGEGDKDTFLQAATAVGENFYTVSEPVADLGHPDESGRGIIGAAMLQADPIEDYALTSQGKWRVKDPSVAEPVRGFFVHAYGPKFNAAEDILGEKAHYKGNPSRVWTAGKDASILAGYDAEKAAWEEAKTVACTLEHAFDTWKDKSGVCERMRRHWEAVFAP</sequence>
<reference evidence="11 12" key="1">
    <citation type="submission" date="2019-08" db="EMBL/GenBank/DDBJ databases">
        <title>The genome sequence of a newly discovered highly antifungal drug resistant Aspergillus species, Aspergillus tanneri NIH 1004.</title>
        <authorList>
            <person name="Mounaud S."/>
            <person name="Singh I."/>
            <person name="Joardar V."/>
            <person name="Pakala S."/>
            <person name="Pakala S."/>
            <person name="Venepally P."/>
            <person name="Chung J.K."/>
            <person name="Losada L."/>
            <person name="Nierman W.C."/>
        </authorList>
    </citation>
    <scope>NUCLEOTIDE SEQUENCE [LARGE SCALE GENOMIC DNA]</scope>
    <source>
        <strain evidence="11 12">NIH1004</strain>
    </source>
</reference>
<dbReference type="PANTHER" id="PTHR31646">
    <property type="entry name" value="ALPHA-1,2-MANNOSYLTRANSFERASE MNN2"/>
    <property type="match status" value="1"/>
</dbReference>
<evidence type="ECO:0000256" key="6">
    <source>
        <dbReference type="ARBA" id="ARBA00022968"/>
    </source>
</evidence>
<organism evidence="11 12">
    <name type="scientific">Aspergillus tanneri</name>
    <dbReference type="NCBI Taxonomy" id="1220188"/>
    <lineage>
        <taxon>Eukaryota</taxon>
        <taxon>Fungi</taxon>
        <taxon>Dikarya</taxon>
        <taxon>Ascomycota</taxon>
        <taxon>Pezizomycotina</taxon>
        <taxon>Eurotiomycetes</taxon>
        <taxon>Eurotiomycetidae</taxon>
        <taxon>Eurotiales</taxon>
        <taxon>Aspergillaceae</taxon>
        <taxon>Aspergillus</taxon>
        <taxon>Aspergillus subgen. Circumdati</taxon>
    </lineage>
</organism>
<evidence type="ECO:0000256" key="4">
    <source>
        <dbReference type="ARBA" id="ARBA00022679"/>
    </source>
</evidence>
<comment type="caution">
    <text evidence="11">The sequence shown here is derived from an EMBL/GenBank/DDBJ whole genome shotgun (WGS) entry which is preliminary data.</text>
</comment>
<dbReference type="GO" id="GO:0046354">
    <property type="term" value="P:mannan biosynthetic process"/>
    <property type="evidence" value="ECO:0007669"/>
    <property type="project" value="TreeGrafter"/>
</dbReference>
<accession>A0A5M9MV40</accession>
<keyword evidence="8" id="KW-0333">Golgi apparatus</keyword>
<evidence type="ECO:0000256" key="1">
    <source>
        <dbReference type="ARBA" id="ARBA00004323"/>
    </source>
</evidence>
<dbReference type="PANTHER" id="PTHR31646:SF1">
    <property type="entry name" value="ALPHA-1,2-MANNOSYLTRANSFERASE MNN2"/>
    <property type="match status" value="1"/>
</dbReference>
<evidence type="ECO:0000256" key="2">
    <source>
        <dbReference type="ARBA" id="ARBA00004922"/>
    </source>
</evidence>
<name>A0A5M9MV40_9EURO</name>
<evidence type="ECO:0000256" key="3">
    <source>
        <dbReference type="ARBA" id="ARBA00009105"/>
    </source>
</evidence>
<dbReference type="Pfam" id="PF11051">
    <property type="entry name" value="Mannosyl_trans3"/>
    <property type="match status" value="1"/>
</dbReference>
<dbReference type="OrthoDB" id="4484309at2759"/>
<dbReference type="RefSeq" id="XP_033430343.1">
    <property type="nucleotide sequence ID" value="XM_033568348.1"/>
</dbReference>
<dbReference type="InterPro" id="IPR022751">
    <property type="entry name" value="Alpha_mannosyltransferase"/>
</dbReference>
<keyword evidence="7 10" id="KW-1133">Transmembrane helix</keyword>
<evidence type="ECO:0000313" key="12">
    <source>
        <dbReference type="Proteomes" id="UP000324241"/>
    </source>
</evidence>
<evidence type="ECO:0000256" key="7">
    <source>
        <dbReference type="ARBA" id="ARBA00022989"/>
    </source>
</evidence>
<feature type="transmembrane region" description="Helical" evidence="10">
    <location>
        <begin position="21"/>
        <end position="38"/>
    </location>
</feature>
<comment type="similarity">
    <text evidence="3">Belongs to the MNN1/MNT family.</text>
</comment>
<comment type="subcellular location">
    <subcellularLocation>
        <location evidence="1">Golgi apparatus membrane</location>
        <topology evidence="1">Single-pass type II membrane protein</topology>
    </subcellularLocation>
</comment>
<dbReference type="GO" id="GO:0000026">
    <property type="term" value="F:alpha-1,2-mannosyltransferase activity"/>
    <property type="evidence" value="ECO:0007669"/>
    <property type="project" value="TreeGrafter"/>
</dbReference>
<evidence type="ECO:0000256" key="5">
    <source>
        <dbReference type="ARBA" id="ARBA00022692"/>
    </source>
</evidence>
<keyword evidence="4" id="KW-0808">Transferase</keyword>
<dbReference type="GO" id="GO:0000139">
    <property type="term" value="C:Golgi membrane"/>
    <property type="evidence" value="ECO:0007669"/>
    <property type="project" value="UniProtKB-SubCell"/>
</dbReference>
<protein>
    <submittedName>
        <fullName evidence="11">Uncharacterized protein</fullName>
    </submittedName>
</protein>
<gene>
    <name evidence="11" type="ORF">ATNIH1004_003673</name>
</gene>
<comment type="pathway">
    <text evidence="2">Protein modification; protein glycosylation.</text>
</comment>
<keyword evidence="6" id="KW-0735">Signal-anchor</keyword>
<dbReference type="VEuPathDB" id="FungiDB:EYZ11_012420"/>
<evidence type="ECO:0000256" key="8">
    <source>
        <dbReference type="ARBA" id="ARBA00023034"/>
    </source>
</evidence>
<proteinExistence type="inferred from homology"/>